<gene>
    <name evidence="1" type="ORF">QBC47DRAFT_272384</name>
</gene>
<name>A0AAJ0B9U2_9PEZI</name>
<keyword evidence="2" id="KW-1185">Reference proteome</keyword>
<feature type="non-terminal residue" evidence="1">
    <location>
        <position position="1"/>
    </location>
</feature>
<protein>
    <submittedName>
        <fullName evidence="1">Uncharacterized protein</fullName>
    </submittedName>
</protein>
<organism evidence="1 2">
    <name type="scientific">Echria macrotheca</name>
    <dbReference type="NCBI Taxonomy" id="438768"/>
    <lineage>
        <taxon>Eukaryota</taxon>
        <taxon>Fungi</taxon>
        <taxon>Dikarya</taxon>
        <taxon>Ascomycota</taxon>
        <taxon>Pezizomycotina</taxon>
        <taxon>Sordariomycetes</taxon>
        <taxon>Sordariomycetidae</taxon>
        <taxon>Sordariales</taxon>
        <taxon>Schizotheciaceae</taxon>
        <taxon>Echria</taxon>
    </lineage>
</organism>
<evidence type="ECO:0000313" key="2">
    <source>
        <dbReference type="Proteomes" id="UP001239445"/>
    </source>
</evidence>
<proteinExistence type="predicted"/>
<dbReference type="AlphaFoldDB" id="A0AAJ0B9U2"/>
<accession>A0AAJ0B9U2</accession>
<reference evidence="1" key="1">
    <citation type="submission" date="2023-06" db="EMBL/GenBank/DDBJ databases">
        <title>Genome-scale phylogeny and comparative genomics of the fungal order Sordariales.</title>
        <authorList>
            <consortium name="Lawrence Berkeley National Laboratory"/>
            <person name="Hensen N."/>
            <person name="Bonometti L."/>
            <person name="Westerberg I."/>
            <person name="Brannstrom I.O."/>
            <person name="Guillou S."/>
            <person name="Cros-Aarteil S."/>
            <person name="Calhoun S."/>
            <person name="Haridas S."/>
            <person name="Kuo A."/>
            <person name="Mondo S."/>
            <person name="Pangilinan J."/>
            <person name="Riley R."/>
            <person name="Labutti K."/>
            <person name="Andreopoulos B."/>
            <person name="Lipzen A."/>
            <person name="Chen C."/>
            <person name="Yanf M."/>
            <person name="Daum C."/>
            <person name="Ng V."/>
            <person name="Clum A."/>
            <person name="Steindorff A."/>
            <person name="Ohm R."/>
            <person name="Martin F."/>
            <person name="Silar P."/>
            <person name="Natvig D."/>
            <person name="Lalanne C."/>
            <person name="Gautier V."/>
            <person name="Ament-Velasquez S.L."/>
            <person name="Kruys A."/>
            <person name="Hutchinson M.I."/>
            <person name="Powell A.J."/>
            <person name="Barry K."/>
            <person name="Miller A.N."/>
            <person name="Grigoriev I.V."/>
            <person name="Debuchy R."/>
            <person name="Gladieux P."/>
            <person name="Thoren M.H."/>
            <person name="Johannesson H."/>
        </authorList>
    </citation>
    <scope>NUCLEOTIDE SEQUENCE</scope>
    <source>
        <strain evidence="1">PSN4</strain>
    </source>
</reference>
<dbReference type="Proteomes" id="UP001239445">
    <property type="component" value="Unassembled WGS sequence"/>
</dbReference>
<comment type="caution">
    <text evidence="1">The sequence shown here is derived from an EMBL/GenBank/DDBJ whole genome shotgun (WGS) entry which is preliminary data.</text>
</comment>
<dbReference type="EMBL" id="MU839838">
    <property type="protein sequence ID" value="KAK1752827.1"/>
    <property type="molecule type" value="Genomic_DNA"/>
</dbReference>
<sequence length="510" mass="56409">LPQLFAEEQPQITHRRSVSVQANIPIGAMEDNGDTDPVVGGHQDALVPLGLSFRGQDGSLRRQNISVHENFLVRQYLRETFNAVGFDYFEPWITIICDPSPPRGRLPVSIGGLMPIWQTVDDDTFMPLIGGGGQGEEYDLEDDVVGGFQPSHVPQQAAVLAIVNRFYQDAIAITFIAHMMVVELPETDLSTFIERLQSLPSGFTGISYMVRYHNGPLPYTSRASRAVRPTPQRDDDRRVADETDYVQKDGKFYPGSMISSQTKEEGIHISASAGILVRKGDEVRLTASWHCWEQHHQKYPGILGQDTDEAKRVFGVRQGGPGTYVGHVVERVGGTDIALIKLAPGIEFENSFFDTHVVAGQFVHSANLSSNERYMIDGFPTGRQGLDGVGVRYPFKRGPRNKHPHPIEPPGTEYSFPYDEVTYIQVAQGVCGTSDPVLTSKPFIRDSVCGAVLLRGTAKSLKGEAAERIYADVVGMCHYADLTPKNAAMAQYYLMYADSFDPLIDEGWDI</sequence>
<evidence type="ECO:0000313" key="1">
    <source>
        <dbReference type="EMBL" id="KAK1752827.1"/>
    </source>
</evidence>
<feature type="non-terminal residue" evidence="1">
    <location>
        <position position="510"/>
    </location>
</feature>